<dbReference type="InterPro" id="IPR051534">
    <property type="entry name" value="CBASS_pafABC_assoc_protein"/>
</dbReference>
<proteinExistence type="predicted"/>
<dbReference type="InterPro" id="IPR057727">
    <property type="entry name" value="WCX_dom"/>
</dbReference>
<sequence length="336" mass="36371">MATAKAERLINLVICLLSTKQFVPAEKIRTSVVGYKESPTYEAFSRMFERDKNELRDLGIPLETGKTAFSDTTEGYRINRTDYELPDIELTHDEAAAVAVATRLWESPEFAAAAQTALLKLRAAGIQVDEDQALTSVATAAPRSRGSEPALAGVLGAIDTGQAIEFDHRSSRTAPFARRTVEPWAVVTLHGRWYLVGHDRDRDAPRTFRLSRIHGEVTPIGPPGVVHRPEGVDPREIVADAVSGGVATESVRAWVAADRVHELRRVGTIVEERELAGRAGTELEIPVHSRGATARIVVGYGADAVALAPPDFRADVVARLQEAAGIGAMNGEDANR</sequence>
<comment type="caution">
    <text evidence="3">The sequence shown here is derived from an EMBL/GenBank/DDBJ whole genome shotgun (WGS) entry which is preliminary data.</text>
</comment>
<gene>
    <name evidence="3" type="ORF">NVS88_15775</name>
</gene>
<evidence type="ECO:0000313" key="3">
    <source>
        <dbReference type="EMBL" id="MDG3016019.1"/>
    </source>
</evidence>
<accession>A0A9X4M385</accession>
<organism evidence="3 4">
    <name type="scientific">Speluncibacter jeojiensis</name>
    <dbReference type="NCBI Taxonomy" id="2710754"/>
    <lineage>
        <taxon>Bacteria</taxon>
        <taxon>Bacillati</taxon>
        <taxon>Actinomycetota</taxon>
        <taxon>Actinomycetes</taxon>
        <taxon>Mycobacteriales</taxon>
        <taxon>Speluncibacteraceae</taxon>
        <taxon>Speluncibacter</taxon>
    </lineage>
</organism>
<dbReference type="RefSeq" id="WP_332520338.1">
    <property type="nucleotide sequence ID" value="NZ_JANRHA010000010.1"/>
</dbReference>
<keyword evidence="4" id="KW-1185">Reference proteome</keyword>
<reference evidence="3" key="1">
    <citation type="submission" date="2022-08" db="EMBL/GenBank/DDBJ databases">
        <title>Genome analysis of Corynebacteriales strain.</title>
        <authorList>
            <person name="Lee S.D."/>
        </authorList>
    </citation>
    <scope>NUCLEOTIDE SEQUENCE</scope>
    <source>
        <strain evidence="3">D3-21</strain>
    </source>
</reference>
<feature type="domain" description="WYL" evidence="1">
    <location>
        <begin position="150"/>
        <end position="214"/>
    </location>
</feature>
<dbReference type="EMBL" id="JANRHA010000010">
    <property type="protein sequence ID" value="MDG3016019.1"/>
    <property type="molecule type" value="Genomic_DNA"/>
</dbReference>
<evidence type="ECO:0000313" key="4">
    <source>
        <dbReference type="Proteomes" id="UP001152755"/>
    </source>
</evidence>
<dbReference type="PROSITE" id="PS52050">
    <property type="entry name" value="WYL"/>
    <property type="match status" value="1"/>
</dbReference>
<dbReference type="AlphaFoldDB" id="A0A9X4M385"/>
<feature type="domain" description="WCX" evidence="2">
    <location>
        <begin position="248"/>
        <end position="324"/>
    </location>
</feature>
<dbReference type="Proteomes" id="UP001152755">
    <property type="component" value="Unassembled WGS sequence"/>
</dbReference>
<evidence type="ECO:0000259" key="2">
    <source>
        <dbReference type="Pfam" id="PF25583"/>
    </source>
</evidence>
<name>A0A9X4M385_9ACTN</name>
<dbReference type="Pfam" id="PF13280">
    <property type="entry name" value="WYL"/>
    <property type="match status" value="1"/>
</dbReference>
<dbReference type="Pfam" id="PF25583">
    <property type="entry name" value="WCX"/>
    <property type="match status" value="1"/>
</dbReference>
<dbReference type="PANTHER" id="PTHR34580:SF3">
    <property type="entry name" value="PROTEIN PAFB"/>
    <property type="match status" value="1"/>
</dbReference>
<protein>
    <submittedName>
        <fullName evidence="3">YafY family transcriptional regulator</fullName>
    </submittedName>
</protein>
<dbReference type="PANTHER" id="PTHR34580">
    <property type="match status" value="1"/>
</dbReference>
<dbReference type="InterPro" id="IPR026881">
    <property type="entry name" value="WYL_dom"/>
</dbReference>
<evidence type="ECO:0000259" key="1">
    <source>
        <dbReference type="Pfam" id="PF13280"/>
    </source>
</evidence>